<keyword evidence="2" id="KW-1185">Reference proteome</keyword>
<dbReference type="Proteomes" id="UP000759103">
    <property type="component" value="Unassembled WGS sequence"/>
</dbReference>
<protein>
    <submittedName>
        <fullName evidence="1">Uncharacterized protein</fullName>
    </submittedName>
</protein>
<evidence type="ECO:0000313" key="1">
    <source>
        <dbReference type="EMBL" id="MBW6532897.1"/>
    </source>
</evidence>
<gene>
    <name evidence="1" type="ORF">KZ820_19310</name>
</gene>
<comment type="caution">
    <text evidence="1">The sequence shown here is derived from an EMBL/GenBank/DDBJ whole genome shotgun (WGS) entry which is preliminary data.</text>
</comment>
<name>A0ABS7BTG8_9SPHN</name>
<reference evidence="1 2" key="1">
    <citation type="submission" date="2021-07" db="EMBL/GenBank/DDBJ databases">
        <title>Sphingomonas sp.</title>
        <authorList>
            <person name="Feng G."/>
            <person name="Li J."/>
            <person name="Pan M."/>
        </authorList>
    </citation>
    <scope>NUCLEOTIDE SEQUENCE [LARGE SCALE GENOMIC DNA]</scope>
    <source>
        <strain evidence="1 2">RRHST34</strain>
    </source>
</reference>
<proteinExistence type="predicted"/>
<accession>A0ABS7BTG8</accession>
<sequence length="125" mass="13248">MRRPPVVPAPLALPVERSKVAFAAGAGYHLRSLVAAAIAIGRMPGEPAVVLRAGQRPLLLALLFGRRRHGPLADPRLEVIRAISAALSRGVDTIRADLITDAARAGWSRNDLVSMFPALSVRSAS</sequence>
<dbReference type="EMBL" id="JAHXZN010000011">
    <property type="protein sequence ID" value="MBW6532897.1"/>
    <property type="molecule type" value="Genomic_DNA"/>
</dbReference>
<evidence type="ECO:0000313" key="2">
    <source>
        <dbReference type="Proteomes" id="UP000759103"/>
    </source>
</evidence>
<organism evidence="1 2">
    <name type="scientific">Sphingomonas citri</name>
    <dbReference type="NCBI Taxonomy" id="2862499"/>
    <lineage>
        <taxon>Bacteria</taxon>
        <taxon>Pseudomonadati</taxon>
        <taxon>Pseudomonadota</taxon>
        <taxon>Alphaproteobacteria</taxon>
        <taxon>Sphingomonadales</taxon>
        <taxon>Sphingomonadaceae</taxon>
        <taxon>Sphingomonas</taxon>
    </lineage>
</organism>